<sequence length="91" mass="10086">MPNETKTADDEGCCHSANTHQGILVKGSDGSKIDMQSRPSASNKKWILVYPDHLTKFCILRALTSKRAADVVFLLLDIFLLFGVSIFFKAI</sequence>
<gene>
    <name evidence="2" type="ORF">PoB_002221800</name>
</gene>
<keyword evidence="1" id="KW-1133">Transmembrane helix</keyword>
<dbReference type="SUPFAM" id="SSF53098">
    <property type="entry name" value="Ribonuclease H-like"/>
    <property type="match status" value="1"/>
</dbReference>
<keyword evidence="3" id="KW-1185">Reference proteome</keyword>
<organism evidence="2 3">
    <name type="scientific">Plakobranchus ocellatus</name>
    <dbReference type="NCBI Taxonomy" id="259542"/>
    <lineage>
        <taxon>Eukaryota</taxon>
        <taxon>Metazoa</taxon>
        <taxon>Spiralia</taxon>
        <taxon>Lophotrochozoa</taxon>
        <taxon>Mollusca</taxon>
        <taxon>Gastropoda</taxon>
        <taxon>Heterobranchia</taxon>
        <taxon>Euthyneura</taxon>
        <taxon>Panpulmonata</taxon>
        <taxon>Sacoglossa</taxon>
        <taxon>Placobranchoidea</taxon>
        <taxon>Plakobranchidae</taxon>
        <taxon>Plakobranchus</taxon>
    </lineage>
</organism>
<dbReference type="EMBL" id="BLXT01002524">
    <property type="protein sequence ID" value="GFN95712.1"/>
    <property type="molecule type" value="Genomic_DNA"/>
</dbReference>
<proteinExistence type="predicted"/>
<dbReference type="AlphaFoldDB" id="A0AAV3ZMA0"/>
<evidence type="ECO:0000313" key="3">
    <source>
        <dbReference type="Proteomes" id="UP000735302"/>
    </source>
</evidence>
<dbReference type="GO" id="GO:0003676">
    <property type="term" value="F:nucleic acid binding"/>
    <property type="evidence" value="ECO:0007669"/>
    <property type="project" value="InterPro"/>
</dbReference>
<name>A0AAV3ZMA0_9GAST</name>
<keyword evidence="1" id="KW-0472">Membrane</keyword>
<dbReference type="Gene3D" id="3.30.420.10">
    <property type="entry name" value="Ribonuclease H-like superfamily/Ribonuclease H"/>
    <property type="match status" value="1"/>
</dbReference>
<keyword evidence="1" id="KW-0812">Transmembrane</keyword>
<dbReference type="Proteomes" id="UP000735302">
    <property type="component" value="Unassembled WGS sequence"/>
</dbReference>
<evidence type="ECO:0000256" key="1">
    <source>
        <dbReference type="SAM" id="Phobius"/>
    </source>
</evidence>
<evidence type="ECO:0000313" key="2">
    <source>
        <dbReference type="EMBL" id="GFN95712.1"/>
    </source>
</evidence>
<dbReference type="InterPro" id="IPR012337">
    <property type="entry name" value="RNaseH-like_sf"/>
</dbReference>
<feature type="transmembrane region" description="Helical" evidence="1">
    <location>
        <begin position="71"/>
        <end position="88"/>
    </location>
</feature>
<accession>A0AAV3ZMA0</accession>
<reference evidence="2 3" key="1">
    <citation type="journal article" date="2021" name="Elife">
        <title>Chloroplast acquisition without the gene transfer in kleptoplastic sea slugs, Plakobranchus ocellatus.</title>
        <authorList>
            <person name="Maeda T."/>
            <person name="Takahashi S."/>
            <person name="Yoshida T."/>
            <person name="Shimamura S."/>
            <person name="Takaki Y."/>
            <person name="Nagai Y."/>
            <person name="Toyoda A."/>
            <person name="Suzuki Y."/>
            <person name="Arimoto A."/>
            <person name="Ishii H."/>
            <person name="Satoh N."/>
            <person name="Nishiyama T."/>
            <person name="Hasebe M."/>
            <person name="Maruyama T."/>
            <person name="Minagawa J."/>
            <person name="Obokata J."/>
            <person name="Shigenobu S."/>
        </authorList>
    </citation>
    <scope>NUCLEOTIDE SEQUENCE [LARGE SCALE GENOMIC DNA]</scope>
</reference>
<comment type="caution">
    <text evidence="2">The sequence shown here is derived from an EMBL/GenBank/DDBJ whole genome shotgun (WGS) entry which is preliminary data.</text>
</comment>
<dbReference type="InterPro" id="IPR036397">
    <property type="entry name" value="RNaseH_sf"/>
</dbReference>
<protein>
    <submittedName>
        <fullName evidence="2">KRAB-A domain-containing 2</fullName>
    </submittedName>
</protein>